<organism evidence="9 10">
    <name type="scientific">Corynebacterium terpenotabidum Y-11</name>
    <dbReference type="NCBI Taxonomy" id="1200352"/>
    <lineage>
        <taxon>Bacteria</taxon>
        <taxon>Bacillati</taxon>
        <taxon>Actinomycetota</taxon>
        <taxon>Actinomycetes</taxon>
        <taxon>Mycobacteriales</taxon>
        <taxon>Corynebacteriaceae</taxon>
        <taxon>Corynebacterium</taxon>
    </lineage>
</organism>
<evidence type="ECO:0000313" key="10">
    <source>
        <dbReference type="Proteomes" id="UP000014809"/>
    </source>
</evidence>
<dbReference type="InterPro" id="IPR002729">
    <property type="entry name" value="CRISPR-assoc_Cas1"/>
</dbReference>
<dbReference type="HAMAP" id="MF_01470">
    <property type="entry name" value="Cas1"/>
    <property type="match status" value="1"/>
</dbReference>
<dbReference type="PATRIC" id="fig|1200352.3.peg.2395"/>
<dbReference type="CDD" id="cd09719">
    <property type="entry name" value="Cas1_I-E"/>
    <property type="match status" value="1"/>
</dbReference>
<dbReference type="GO" id="GO:0003677">
    <property type="term" value="F:DNA binding"/>
    <property type="evidence" value="ECO:0007669"/>
    <property type="project" value="UniProtKB-KW"/>
</dbReference>
<keyword evidence="10" id="KW-1185">Reference proteome</keyword>
<feature type="binding site" evidence="8">
    <location>
        <position position="212"/>
    </location>
    <ligand>
        <name>Mn(2+)</name>
        <dbReference type="ChEBI" id="CHEBI:29035"/>
    </ligand>
</feature>
<keyword evidence="1 8" id="KW-0540">Nuclease</keyword>
<keyword evidence="7 8" id="KW-0238">DNA-binding</keyword>
<dbReference type="InterPro" id="IPR050646">
    <property type="entry name" value="Cas1"/>
</dbReference>
<evidence type="ECO:0000313" key="9">
    <source>
        <dbReference type="EMBL" id="AGP31975.1"/>
    </source>
</evidence>
<accession>S4XJQ1</accession>
<dbReference type="AlphaFoldDB" id="S4XJQ1"/>
<dbReference type="PANTHER" id="PTHR34353:SF3">
    <property type="entry name" value="CRISPR-ASSOCIATED ENDONUCLEASE CAS1"/>
    <property type="match status" value="1"/>
</dbReference>
<comment type="subunit">
    <text evidence="8">Homodimer, forms a heterotetramer with a Cas2 homodimer.</text>
</comment>
<evidence type="ECO:0000256" key="2">
    <source>
        <dbReference type="ARBA" id="ARBA00022723"/>
    </source>
</evidence>
<evidence type="ECO:0000256" key="8">
    <source>
        <dbReference type="HAMAP-Rule" id="MF_01470"/>
    </source>
</evidence>
<evidence type="ECO:0000256" key="5">
    <source>
        <dbReference type="ARBA" id="ARBA00022842"/>
    </source>
</evidence>
<dbReference type="Gene3D" id="3.100.10.20">
    <property type="entry name" value="CRISPR-associated endonuclease Cas1, N-terminal domain"/>
    <property type="match status" value="1"/>
</dbReference>
<keyword evidence="2 8" id="KW-0479">Metal-binding</keyword>
<dbReference type="eggNOG" id="COG1518">
    <property type="taxonomic scope" value="Bacteria"/>
</dbReference>
<keyword evidence="8" id="KW-0464">Manganese</keyword>
<dbReference type="GO" id="GO:0004520">
    <property type="term" value="F:DNA endonuclease activity"/>
    <property type="evidence" value="ECO:0007669"/>
    <property type="project" value="InterPro"/>
</dbReference>
<dbReference type="GO" id="GO:0051607">
    <property type="term" value="P:defense response to virus"/>
    <property type="evidence" value="ECO:0007669"/>
    <property type="project" value="UniProtKB-UniRule"/>
</dbReference>
<dbReference type="KEGG" id="cter:A606_11680"/>
<sequence>MNGGLPPSIPRQLARVTDRVSFLYLEHCTLGRDGGALTATDDTGVIHVPVAALSVLLLGPGTRLTHQAVAVVADAGCSLVWVGEEGVRYYAHGRSIARSTKLLEAQAKKVSNTRSRLAVARQMYAMRFPGEDTSGLTMQQLRGKEGARVRKIYRECSESTGVEWMRRTYDPNDFSAGDPINQALSSAHAALYGLSHAVVTSLGCSPGLGFVHAGHDRAFVYDVADLYKAECTIPVAFEVVKNLQGSGSLDFADIAGITRKAVRDKIRDMRLSERIARDVVALLVDDESEGAEEDLWADVVHLWDDRNRQVVGGINYEEDPPMDEEGRIEP</sequence>
<dbReference type="STRING" id="1200352.A606_11680"/>
<feature type="binding site" evidence="8">
    <location>
        <position position="145"/>
    </location>
    <ligand>
        <name>Mn(2+)</name>
        <dbReference type="ChEBI" id="CHEBI:29035"/>
    </ligand>
</feature>
<proteinExistence type="inferred from homology"/>
<dbReference type="RefSeq" id="WP_020442323.1">
    <property type="nucleotide sequence ID" value="NC_021663.1"/>
</dbReference>
<dbReference type="InterPro" id="IPR019851">
    <property type="entry name" value="CRISPR-assoc_Cas1_ECOLI"/>
</dbReference>
<comment type="function">
    <text evidence="8">CRISPR (clustered regularly interspaced short palindromic repeat), is an adaptive immune system that provides protection against mobile genetic elements (viruses, transposable elements and conjugative plasmids). CRISPR clusters contain spacers, sequences complementary to antecedent mobile elements, and target invading nucleic acids. CRISPR clusters are transcribed and processed into CRISPR RNA (crRNA). Acts as a dsDNA endonuclease. Involved in the integration of spacer DNA into the CRISPR cassette.</text>
</comment>
<comment type="cofactor">
    <cofactor evidence="8">
        <name>Mg(2+)</name>
        <dbReference type="ChEBI" id="CHEBI:18420"/>
    </cofactor>
    <cofactor evidence="8">
        <name>Mn(2+)</name>
        <dbReference type="ChEBI" id="CHEBI:29035"/>
    </cofactor>
</comment>
<feature type="binding site" evidence="8">
    <location>
        <position position="225"/>
    </location>
    <ligand>
        <name>Mn(2+)</name>
        <dbReference type="ChEBI" id="CHEBI:29035"/>
    </ligand>
</feature>
<dbReference type="HOGENOM" id="CLU_077904_0_0_11"/>
<evidence type="ECO:0000256" key="1">
    <source>
        <dbReference type="ARBA" id="ARBA00022722"/>
    </source>
</evidence>
<dbReference type="Proteomes" id="UP000014809">
    <property type="component" value="Chromosome"/>
</dbReference>
<protein>
    <recommendedName>
        <fullName evidence="8">CRISPR-associated endonuclease Cas1</fullName>
        <ecNumber evidence="8">3.1.-.-</ecNumber>
    </recommendedName>
</protein>
<dbReference type="OrthoDB" id="9777847at2"/>
<comment type="similarity">
    <text evidence="8">Belongs to the CRISPR-associated endonuclease Cas1 family.</text>
</comment>
<keyword evidence="6 8" id="KW-0051">Antiviral defense</keyword>
<evidence type="ECO:0000256" key="3">
    <source>
        <dbReference type="ARBA" id="ARBA00022759"/>
    </source>
</evidence>
<dbReference type="InterPro" id="IPR042206">
    <property type="entry name" value="CRISPR-assoc_Cas1_C"/>
</dbReference>
<evidence type="ECO:0000256" key="7">
    <source>
        <dbReference type="ARBA" id="ARBA00023125"/>
    </source>
</evidence>
<keyword evidence="3 8" id="KW-0255">Endonuclease</keyword>
<dbReference type="GO" id="GO:0043571">
    <property type="term" value="P:maintenance of CRISPR repeat elements"/>
    <property type="evidence" value="ECO:0007669"/>
    <property type="project" value="UniProtKB-UniRule"/>
</dbReference>
<evidence type="ECO:0000256" key="6">
    <source>
        <dbReference type="ARBA" id="ARBA00023118"/>
    </source>
</evidence>
<dbReference type="PANTHER" id="PTHR34353">
    <property type="entry name" value="CRISPR-ASSOCIATED ENDONUCLEASE CAS1 1"/>
    <property type="match status" value="1"/>
</dbReference>
<keyword evidence="5 8" id="KW-0460">Magnesium</keyword>
<dbReference type="GO" id="GO:0046872">
    <property type="term" value="F:metal ion binding"/>
    <property type="evidence" value="ECO:0007669"/>
    <property type="project" value="UniProtKB-UniRule"/>
</dbReference>
<dbReference type="InterPro" id="IPR033641">
    <property type="entry name" value="Cas1_I-E"/>
</dbReference>
<keyword evidence="4 8" id="KW-0378">Hydrolase</keyword>
<dbReference type="Pfam" id="PF01867">
    <property type="entry name" value="Cas_Cas1"/>
    <property type="match status" value="2"/>
</dbReference>
<dbReference type="GO" id="GO:0016787">
    <property type="term" value="F:hydrolase activity"/>
    <property type="evidence" value="ECO:0007669"/>
    <property type="project" value="UniProtKB-KW"/>
</dbReference>
<dbReference type="InterPro" id="IPR042211">
    <property type="entry name" value="CRISPR-assoc_Cas1_N"/>
</dbReference>
<reference evidence="9 10" key="1">
    <citation type="submission" date="2012-06" db="EMBL/GenBank/DDBJ databases">
        <title>Complete genome sequence of Corynebacterium terpenotabidum Y-11 (=DSM 44721).</title>
        <authorList>
            <person name="Ruckert C."/>
            <person name="Albersmeier A."/>
            <person name="Al-Dilaimi A."/>
            <person name="Szczepanowski R."/>
            <person name="Kalinowski J."/>
        </authorList>
    </citation>
    <scope>NUCLEOTIDE SEQUENCE [LARGE SCALE GENOMIC DNA]</scope>
    <source>
        <strain evidence="9 10">Y-11</strain>
    </source>
</reference>
<evidence type="ECO:0000256" key="4">
    <source>
        <dbReference type="ARBA" id="ARBA00022801"/>
    </source>
</evidence>
<dbReference type="NCBIfam" id="TIGR03638">
    <property type="entry name" value="cas1_ECOLI"/>
    <property type="match status" value="1"/>
</dbReference>
<dbReference type="Gene3D" id="1.20.120.920">
    <property type="entry name" value="CRISPR-associated endonuclease Cas1, C-terminal domain"/>
    <property type="match status" value="1"/>
</dbReference>
<gene>
    <name evidence="8" type="primary">cas1</name>
    <name evidence="9" type="ORF">A606_11680</name>
</gene>
<dbReference type="EMBL" id="CP003696">
    <property type="protein sequence ID" value="AGP31975.1"/>
    <property type="molecule type" value="Genomic_DNA"/>
</dbReference>
<name>S4XJQ1_9CORY</name>
<dbReference type="EC" id="3.1.-.-" evidence="8"/>